<dbReference type="EMBL" id="CAICTM010000207">
    <property type="protein sequence ID" value="CAB9504785.1"/>
    <property type="molecule type" value="Genomic_DNA"/>
</dbReference>
<organism evidence="1 2">
    <name type="scientific">Seminavis robusta</name>
    <dbReference type="NCBI Taxonomy" id="568900"/>
    <lineage>
        <taxon>Eukaryota</taxon>
        <taxon>Sar</taxon>
        <taxon>Stramenopiles</taxon>
        <taxon>Ochrophyta</taxon>
        <taxon>Bacillariophyta</taxon>
        <taxon>Bacillariophyceae</taxon>
        <taxon>Bacillariophycidae</taxon>
        <taxon>Naviculales</taxon>
        <taxon>Naviculaceae</taxon>
        <taxon>Seminavis</taxon>
    </lineage>
</organism>
<dbReference type="AlphaFoldDB" id="A0A9N8DQB8"/>
<proteinExistence type="predicted"/>
<reference evidence="1" key="1">
    <citation type="submission" date="2020-06" db="EMBL/GenBank/DDBJ databases">
        <authorList>
            <consortium name="Plant Systems Biology data submission"/>
        </authorList>
    </citation>
    <scope>NUCLEOTIDE SEQUENCE</scope>
    <source>
        <strain evidence="1">D6</strain>
    </source>
</reference>
<keyword evidence="2" id="KW-1185">Reference proteome</keyword>
<protein>
    <submittedName>
        <fullName evidence="1">Uncharacterized protein</fullName>
    </submittedName>
</protein>
<dbReference type="Proteomes" id="UP001153069">
    <property type="component" value="Unassembled WGS sequence"/>
</dbReference>
<evidence type="ECO:0000313" key="2">
    <source>
        <dbReference type="Proteomes" id="UP001153069"/>
    </source>
</evidence>
<accession>A0A9N8DQB8</accession>
<comment type="caution">
    <text evidence="1">The sequence shown here is derived from an EMBL/GenBank/DDBJ whole genome shotgun (WGS) entry which is preliminary data.</text>
</comment>
<gene>
    <name evidence="1" type="ORF">SEMRO_208_G087170.1</name>
</gene>
<sequence>MSGEKRLRDFSLEDLDKEMKRRRAQEANSSTAVLPRASNIGQKAAEDILKRHCFLTKEQRKSCGEAFPMDLAISLLRQHPKLVALPFNKETVFSYFLRASASIATMAEICSMWKAHAPKLSWRNRNKLTRTPNPVADFCLFGQGDTEILLLLMDAFPNHLSDYFFTTTNGAMYTPLYYFSIVVP</sequence>
<name>A0A9N8DQB8_9STRA</name>
<evidence type="ECO:0000313" key="1">
    <source>
        <dbReference type="EMBL" id="CAB9504785.1"/>
    </source>
</evidence>